<dbReference type="PROSITE" id="PS00028">
    <property type="entry name" value="ZINC_FINGER_C2H2_1"/>
    <property type="match status" value="1"/>
</dbReference>
<accession>A0A6G0Z346</accession>
<sequence length="469" mass="53851">MPLELKNDDNKISVKSINYMGHGKSHQIPINSESCVSHKSMTLDDYVALVTSGDAGTNADTSIKKGKSLNILKDNCTISITANDNINSMNIEDNNTPTLGINNDIVNKKKYISEYVSQNDKLSQSMPFYCQVCSKKKKSFHTFKVHMAHFHGVPYKSLKNVNFGTQERKNHVRCFKGSNTVITEVETQMPLELKNDDNKISENSTKNKFYTGTKKRRKYKPRIKKSNTIITEVENQMPFELKNDDQIPINSDSCVSHNSMTLDDNMVLDTSDEAGTIAETSNNKNKSLNVSNDNCTISITANDYMNSIYIVDNDTSTLGINNYIVVCKTCKQDFASVSDFEKHQQYNIYENVIICQNQKNLMACEPKEHYINTNYNELFNSEIIPPNIPTKDTWTPDENHIKALNEICVVQQPFYCDFCKEICEQYDHYQLNQWRSFNENLKCHVCYQEFSDQKLLELHEIEHVNLHFC</sequence>
<protein>
    <submittedName>
        <fullName evidence="2">Ras guanine nucleotide exchange factor Q-like</fullName>
    </submittedName>
</protein>
<dbReference type="Proteomes" id="UP000478052">
    <property type="component" value="Unassembled WGS sequence"/>
</dbReference>
<comment type="caution">
    <text evidence="2">The sequence shown here is derived from an EMBL/GenBank/DDBJ whole genome shotgun (WGS) entry which is preliminary data.</text>
</comment>
<reference evidence="2 3" key="1">
    <citation type="submission" date="2019-08" db="EMBL/GenBank/DDBJ databases">
        <title>Whole genome of Aphis craccivora.</title>
        <authorList>
            <person name="Voronova N.V."/>
            <person name="Shulinski R.S."/>
            <person name="Bandarenka Y.V."/>
            <person name="Zhorov D.G."/>
            <person name="Warner D."/>
        </authorList>
    </citation>
    <scope>NUCLEOTIDE SEQUENCE [LARGE SCALE GENOMIC DNA]</scope>
    <source>
        <strain evidence="2">180601</strain>
        <tissue evidence="2">Whole Body</tissue>
    </source>
</reference>
<dbReference type="EMBL" id="VUJU01001496">
    <property type="protein sequence ID" value="KAF0765050.1"/>
    <property type="molecule type" value="Genomic_DNA"/>
</dbReference>
<evidence type="ECO:0000313" key="3">
    <source>
        <dbReference type="Proteomes" id="UP000478052"/>
    </source>
</evidence>
<name>A0A6G0Z346_APHCR</name>
<dbReference type="InterPro" id="IPR013087">
    <property type="entry name" value="Znf_C2H2_type"/>
</dbReference>
<feature type="domain" description="C2H2-type" evidence="1">
    <location>
        <begin position="443"/>
        <end position="463"/>
    </location>
</feature>
<gene>
    <name evidence="2" type="ORF">FWK35_00005595</name>
</gene>
<organism evidence="2 3">
    <name type="scientific">Aphis craccivora</name>
    <name type="common">Cowpea aphid</name>
    <dbReference type="NCBI Taxonomy" id="307492"/>
    <lineage>
        <taxon>Eukaryota</taxon>
        <taxon>Metazoa</taxon>
        <taxon>Ecdysozoa</taxon>
        <taxon>Arthropoda</taxon>
        <taxon>Hexapoda</taxon>
        <taxon>Insecta</taxon>
        <taxon>Pterygota</taxon>
        <taxon>Neoptera</taxon>
        <taxon>Paraneoptera</taxon>
        <taxon>Hemiptera</taxon>
        <taxon>Sternorrhyncha</taxon>
        <taxon>Aphidomorpha</taxon>
        <taxon>Aphidoidea</taxon>
        <taxon>Aphididae</taxon>
        <taxon>Aphidini</taxon>
        <taxon>Aphis</taxon>
        <taxon>Aphis</taxon>
    </lineage>
</organism>
<dbReference type="OrthoDB" id="6628688at2759"/>
<proteinExistence type="predicted"/>
<keyword evidence="3" id="KW-1185">Reference proteome</keyword>
<dbReference type="AlphaFoldDB" id="A0A6G0Z346"/>
<evidence type="ECO:0000259" key="1">
    <source>
        <dbReference type="PROSITE" id="PS00028"/>
    </source>
</evidence>
<dbReference type="SMART" id="SM00355">
    <property type="entry name" value="ZnF_C2H2"/>
    <property type="match status" value="3"/>
</dbReference>
<evidence type="ECO:0000313" key="2">
    <source>
        <dbReference type="EMBL" id="KAF0765050.1"/>
    </source>
</evidence>